<reference evidence="2" key="1">
    <citation type="submission" date="2021-02" db="EMBL/GenBank/DDBJ databases">
        <authorList>
            <person name="Nowell W R."/>
        </authorList>
    </citation>
    <scope>NUCLEOTIDE SEQUENCE</scope>
    <source>
        <strain evidence="2">Ploen Becks lab</strain>
    </source>
</reference>
<feature type="compositionally biased region" description="Polar residues" evidence="1">
    <location>
        <begin position="221"/>
        <end position="249"/>
    </location>
</feature>
<dbReference type="Proteomes" id="UP000663879">
    <property type="component" value="Unassembled WGS sequence"/>
</dbReference>
<protein>
    <submittedName>
        <fullName evidence="2">Uncharacterized protein</fullName>
    </submittedName>
</protein>
<keyword evidence="3" id="KW-1185">Reference proteome</keyword>
<evidence type="ECO:0000313" key="2">
    <source>
        <dbReference type="EMBL" id="CAF1000005.1"/>
    </source>
</evidence>
<dbReference type="AlphaFoldDB" id="A0A814GS63"/>
<organism evidence="2 3">
    <name type="scientific">Brachionus calyciflorus</name>
    <dbReference type="NCBI Taxonomy" id="104777"/>
    <lineage>
        <taxon>Eukaryota</taxon>
        <taxon>Metazoa</taxon>
        <taxon>Spiralia</taxon>
        <taxon>Gnathifera</taxon>
        <taxon>Rotifera</taxon>
        <taxon>Eurotatoria</taxon>
        <taxon>Monogononta</taxon>
        <taxon>Pseudotrocha</taxon>
        <taxon>Ploima</taxon>
        <taxon>Brachionidae</taxon>
        <taxon>Brachionus</taxon>
    </lineage>
</organism>
<accession>A0A814GS63</accession>
<evidence type="ECO:0000256" key="1">
    <source>
        <dbReference type="SAM" id="MobiDB-lite"/>
    </source>
</evidence>
<feature type="region of interest" description="Disordered" evidence="1">
    <location>
        <begin position="213"/>
        <end position="284"/>
    </location>
</feature>
<dbReference type="OrthoDB" id="10023911at2759"/>
<proteinExistence type="predicted"/>
<dbReference type="EMBL" id="CAJNOC010003843">
    <property type="protein sequence ID" value="CAF1000005.1"/>
    <property type="molecule type" value="Genomic_DNA"/>
</dbReference>
<name>A0A814GS63_9BILA</name>
<sequence>MSSFINKLASSLTDKTSGLVGRDNLAKITKVINKGISASSKYRDFMKAGNVVQFISQSSKMTLQICQSQNDPNRLILLGNGQIGPEYPATHFLIEADPSTKHLKFSNANNYICYDNEIPCILREGNDKFTAIRSRNEFRLHEIIGSDEFFALESVYFPGRYLAVLPDGSITSVKNRADTTSHFCINVIHSSTPMPREKTFSVNVNVNTGPPVIGVRESAGPASSLSRQGSNISSKSGYQSKEQESNFYMNQNQSSPRQPPPIPPRPQIETPPQYTNLFPKLPPS</sequence>
<evidence type="ECO:0000313" key="3">
    <source>
        <dbReference type="Proteomes" id="UP000663879"/>
    </source>
</evidence>
<feature type="compositionally biased region" description="Pro residues" evidence="1">
    <location>
        <begin position="257"/>
        <end position="266"/>
    </location>
</feature>
<gene>
    <name evidence="2" type="ORF">OXX778_LOCUS16357</name>
</gene>
<comment type="caution">
    <text evidence="2">The sequence shown here is derived from an EMBL/GenBank/DDBJ whole genome shotgun (WGS) entry which is preliminary data.</text>
</comment>